<evidence type="ECO:0000313" key="3">
    <source>
        <dbReference type="EMBL" id="MFG6463373.1"/>
    </source>
</evidence>
<comment type="caution">
    <text evidence="3">The sequence shown here is derived from an EMBL/GenBank/DDBJ whole genome shotgun (WGS) entry which is preliminary data.</text>
</comment>
<feature type="domain" description="Thioredoxin" evidence="2">
    <location>
        <begin position="201"/>
        <end position="325"/>
    </location>
</feature>
<dbReference type="PROSITE" id="PS51352">
    <property type="entry name" value="THIOREDOXIN_2"/>
    <property type="match status" value="1"/>
</dbReference>
<accession>A0ABW7GN69</accession>
<organism evidence="3 4">
    <name type="scientific">Pelomonas lactea</name>
    <dbReference type="NCBI Taxonomy" id="3299030"/>
    <lineage>
        <taxon>Bacteria</taxon>
        <taxon>Pseudomonadati</taxon>
        <taxon>Pseudomonadota</taxon>
        <taxon>Betaproteobacteria</taxon>
        <taxon>Burkholderiales</taxon>
        <taxon>Sphaerotilaceae</taxon>
        <taxon>Roseateles</taxon>
    </lineage>
</organism>
<protein>
    <recommendedName>
        <fullName evidence="2">Thioredoxin domain-containing protein</fullName>
    </recommendedName>
</protein>
<dbReference type="CDD" id="cd02947">
    <property type="entry name" value="TRX_family"/>
    <property type="match status" value="1"/>
</dbReference>
<keyword evidence="1" id="KW-0732">Signal</keyword>
<dbReference type="InterPro" id="IPR036249">
    <property type="entry name" value="Thioredoxin-like_sf"/>
</dbReference>
<dbReference type="RefSeq" id="WP_394512372.1">
    <property type="nucleotide sequence ID" value="NZ_JBIGHX010000006.1"/>
</dbReference>
<feature type="signal peptide" evidence="1">
    <location>
        <begin position="1"/>
        <end position="21"/>
    </location>
</feature>
<dbReference type="Proteomes" id="UP001606302">
    <property type="component" value="Unassembled WGS sequence"/>
</dbReference>
<name>A0ABW7GN69_9BURK</name>
<reference evidence="3 4" key="1">
    <citation type="submission" date="2024-08" db="EMBL/GenBank/DDBJ databases">
        <authorList>
            <person name="Lu H."/>
        </authorList>
    </citation>
    <scope>NUCLEOTIDE SEQUENCE [LARGE SCALE GENOMIC DNA]</scope>
    <source>
        <strain evidence="3 4">DXS20W</strain>
    </source>
</reference>
<evidence type="ECO:0000313" key="4">
    <source>
        <dbReference type="Proteomes" id="UP001606302"/>
    </source>
</evidence>
<feature type="chain" id="PRO_5045223295" description="Thioredoxin domain-containing protein" evidence="1">
    <location>
        <begin position="22"/>
        <end position="325"/>
    </location>
</feature>
<gene>
    <name evidence="3" type="ORF">ACG04Q_17500</name>
</gene>
<proteinExistence type="predicted"/>
<evidence type="ECO:0000256" key="1">
    <source>
        <dbReference type="SAM" id="SignalP"/>
    </source>
</evidence>
<evidence type="ECO:0000259" key="2">
    <source>
        <dbReference type="PROSITE" id="PS51352"/>
    </source>
</evidence>
<dbReference type="EMBL" id="JBIGHX010000006">
    <property type="protein sequence ID" value="MFG6463373.1"/>
    <property type="molecule type" value="Genomic_DNA"/>
</dbReference>
<dbReference type="Gene3D" id="3.40.30.10">
    <property type="entry name" value="Glutaredoxin"/>
    <property type="match status" value="1"/>
</dbReference>
<keyword evidence="4" id="KW-1185">Reference proteome</keyword>
<dbReference type="SUPFAM" id="SSF52833">
    <property type="entry name" value="Thioredoxin-like"/>
    <property type="match status" value="1"/>
</dbReference>
<dbReference type="InterPro" id="IPR013766">
    <property type="entry name" value="Thioredoxin_domain"/>
</dbReference>
<sequence length="325" mass="35305">MRFQPGLAAVAMLLGSVLAQAQPVELRPFPRAHELARYDNPLEVGALPISPPERAKGRNESRWRLPYEGKVSMQQYKHPADDSPLLIARHYAGQLREQGFELVTICDIPCTSPSGSADVSIYWSHELDPAKRLQYSAFGARGMYLMAHRADAVVAIRVGAYADGYASVVKTVTTPQLDRAPLLAYVEQQKAPAVADAPLPPPPGRAAANAPGVQSVAPADVSAWVRQSKGWVVLQLSSYDPGCGFCVRSNPAFNALAAAESASGTRFARVAFQPWKTVGQSEFVRQYAVGGIPAYFTFKDGQLMRRQDGIADEATLRRTLLDGLR</sequence>